<reference evidence="4" key="2">
    <citation type="submission" date="2018-05" db="EMBL/GenBank/DDBJ databases">
        <authorList>
            <person name="Lanie J.A."/>
            <person name="Ng W.-L."/>
            <person name="Kazmierczak K.M."/>
            <person name="Andrzejewski T.M."/>
            <person name="Davidsen T.M."/>
            <person name="Wayne K.J."/>
            <person name="Tettelin H."/>
            <person name="Glass J.I."/>
            <person name="Rusch D."/>
            <person name="Podicherti R."/>
            <person name="Tsui H.-C.T."/>
            <person name="Winkler M.E."/>
        </authorList>
    </citation>
    <scope>NUCLEOTIDE SEQUENCE</scope>
    <source>
        <strain evidence="4">ZC4RG45</strain>
    </source>
</reference>
<evidence type="ECO:0000313" key="4">
    <source>
        <dbReference type="EMBL" id="PZM98245.1"/>
    </source>
</evidence>
<dbReference type="SUPFAM" id="SSF56801">
    <property type="entry name" value="Acetyl-CoA synthetase-like"/>
    <property type="match status" value="1"/>
</dbReference>
<dbReference type="Pfam" id="PF13193">
    <property type="entry name" value="AMP-binding_C"/>
    <property type="match status" value="1"/>
</dbReference>
<sequence length="383" mass="39479">MRVVEVDGSERSIRSLTQALADALDGGTPVLPVDATAPTAKDVVTAMRPDDPVPSSTAVLIATSGSTGHPKGVLLSAAALTASANATHARLGGPGRWLLATPAQYIGGLQVLVRSVLSGHEPGVLDLSAGFRPEAFAAAAEPVLSEPGPHYTALVPTQLVRLLEAGGPALAAAREFDAIIVGGAALPREVREHARTSGVRAISSYGMTETCGGCVYDGRPLDGVQVRIGPTGRIELSGAVLASGYRESACAPRWQLHDGWFRTEDLGRITDGVLEVLGRADDVINSGGVKVSAPAVEQILRGHPAVRACAVVGIPDAEWGEVVSALVVPTDPANPPSVAELRAHVRAGEGKAAAPKVVRFATELPLRGPGKVDRRAVRDALES</sequence>
<feature type="domain" description="AMP-dependent synthetase/ligase" evidence="1">
    <location>
        <begin position="43"/>
        <end position="233"/>
    </location>
</feature>
<dbReference type="GO" id="GO:0008756">
    <property type="term" value="F:o-succinylbenzoate-CoA ligase activity"/>
    <property type="evidence" value="ECO:0007669"/>
    <property type="project" value="UniProtKB-EC"/>
</dbReference>
<dbReference type="EMBL" id="QGUI01000261">
    <property type="protein sequence ID" value="PZM98245.1"/>
    <property type="molecule type" value="Genomic_DNA"/>
</dbReference>
<dbReference type="PROSITE" id="PS00455">
    <property type="entry name" value="AMP_BINDING"/>
    <property type="match status" value="1"/>
</dbReference>
<dbReference type="Gene3D" id="3.40.50.12780">
    <property type="entry name" value="N-terminal domain of ligase-like"/>
    <property type="match status" value="1"/>
</dbReference>
<dbReference type="EC" id="6.2.1.26" evidence="3"/>
<reference evidence="3" key="1">
    <citation type="submission" date="2018-05" db="EMBL/GenBank/DDBJ databases">
        <authorList>
            <person name="Moura L."/>
            <person name="Setubal J.C."/>
        </authorList>
    </citation>
    <scope>NUCLEOTIDE SEQUENCE</scope>
    <source>
        <strain evidence="3">ZC4RG45</strain>
    </source>
</reference>
<dbReference type="Gene3D" id="3.30.300.30">
    <property type="match status" value="1"/>
</dbReference>
<dbReference type="Pfam" id="PF00501">
    <property type="entry name" value="AMP-binding"/>
    <property type="match status" value="1"/>
</dbReference>
<comment type="caution">
    <text evidence="4">The sequence shown here is derived from an EMBL/GenBank/DDBJ whole genome shotgun (WGS) entry which is preliminary data.</text>
</comment>
<proteinExistence type="predicted"/>
<gene>
    <name evidence="3" type="primary">menE</name>
    <name evidence="3" type="ORF">DIU77_006985</name>
    <name evidence="4" type="ORF">DIU77_08175</name>
</gene>
<dbReference type="Proteomes" id="UP000249324">
    <property type="component" value="Unassembled WGS sequence"/>
</dbReference>
<reference evidence="3 5" key="3">
    <citation type="journal article" date="2021" name="BMC Genomics">
        <title>Genome-resolved metagenome and metatranscriptome analyses of thermophilic composting reveal key bacterial players and their metabolic interactions.</title>
        <authorList>
            <person name="Braga L.P.P."/>
            <person name="Pereira R.V."/>
            <person name="Martins L.F."/>
            <person name="Moura L.M.S."/>
            <person name="Sanchez F.B."/>
            <person name="Patane J.S.L."/>
            <person name="da Silva A.M."/>
            <person name="Setubal J.C."/>
        </authorList>
    </citation>
    <scope>NUCLEOTIDE SEQUENCE [LARGE SCALE GENOMIC DNA]</scope>
    <source>
        <strain evidence="3">ZC4RG45</strain>
    </source>
</reference>
<name>A0A2W4JKA8_9PSEU</name>
<evidence type="ECO:0000313" key="3">
    <source>
        <dbReference type="EMBL" id="MFO7191973.1"/>
    </source>
</evidence>
<organism evidence="4">
    <name type="scientific">Thermocrispum agreste</name>
    <dbReference type="NCBI Taxonomy" id="37925"/>
    <lineage>
        <taxon>Bacteria</taxon>
        <taxon>Bacillati</taxon>
        <taxon>Actinomycetota</taxon>
        <taxon>Actinomycetes</taxon>
        <taxon>Pseudonocardiales</taxon>
        <taxon>Pseudonocardiaceae</taxon>
        <taxon>Thermocrispum</taxon>
    </lineage>
</organism>
<accession>A0A2W4JKA8</accession>
<dbReference type="InterPro" id="IPR042099">
    <property type="entry name" value="ANL_N_sf"/>
</dbReference>
<dbReference type="NCBIfam" id="NF005877">
    <property type="entry name" value="PRK07824.1"/>
    <property type="match status" value="1"/>
</dbReference>
<feature type="domain" description="AMP-binding enzyme C-terminal" evidence="2">
    <location>
        <begin position="296"/>
        <end position="371"/>
    </location>
</feature>
<dbReference type="PANTHER" id="PTHR43767:SF1">
    <property type="entry name" value="NONRIBOSOMAL PEPTIDE SYNTHASE PES1 (EUROFUNG)-RELATED"/>
    <property type="match status" value="1"/>
</dbReference>
<dbReference type="STRING" id="1111738.GCA_000427905_03105"/>
<dbReference type="InterPro" id="IPR050237">
    <property type="entry name" value="ATP-dep_AMP-bd_enzyme"/>
</dbReference>
<dbReference type="InterPro" id="IPR025110">
    <property type="entry name" value="AMP-bd_C"/>
</dbReference>
<reference evidence="3" key="4">
    <citation type="submission" date="2023-08" db="EMBL/GenBank/DDBJ databases">
        <authorList>
            <person name="Guima S.E.S."/>
            <person name="Martins L.F."/>
            <person name="Silva A.M."/>
            <person name="Setubal J.C."/>
        </authorList>
    </citation>
    <scope>NUCLEOTIDE SEQUENCE</scope>
    <source>
        <strain evidence="3">ZC4RG45</strain>
    </source>
</reference>
<dbReference type="PANTHER" id="PTHR43767">
    <property type="entry name" value="LONG-CHAIN-FATTY-ACID--COA LIGASE"/>
    <property type="match status" value="1"/>
</dbReference>
<dbReference type="InterPro" id="IPR020845">
    <property type="entry name" value="AMP-binding_CS"/>
</dbReference>
<keyword evidence="3" id="KW-0436">Ligase</keyword>
<dbReference type="InterPro" id="IPR045851">
    <property type="entry name" value="AMP-bd_C_sf"/>
</dbReference>
<dbReference type="EMBL" id="QGUI02000063">
    <property type="protein sequence ID" value="MFO7191973.1"/>
    <property type="molecule type" value="Genomic_DNA"/>
</dbReference>
<dbReference type="InterPro" id="IPR000873">
    <property type="entry name" value="AMP-dep_synth/lig_dom"/>
</dbReference>
<dbReference type="AlphaFoldDB" id="A0A2W4JKA8"/>
<evidence type="ECO:0000313" key="5">
    <source>
        <dbReference type="Proteomes" id="UP000249324"/>
    </source>
</evidence>
<evidence type="ECO:0000259" key="1">
    <source>
        <dbReference type="Pfam" id="PF00501"/>
    </source>
</evidence>
<evidence type="ECO:0000259" key="2">
    <source>
        <dbReference type="Pfam" id="PF13193"/>
    </source>
</evidence>
<protein>
    <submittedName>
        <fullName evidence="4">AMP-dependent synthetase</fullName>
    </submittedName>
    <submittedName>
        <fullName evidence="3">O-succinylbenzoate--CoA ligase</fullName>
        <ecNumber evidence="3">6.2.1.26</ecNumber>
    </submittedName>
</protein>